<keyword evidence="3" id="KW-0145">Chemotaxis</keyword>
<gene>
    <name evidence="13" type="ORF">DES38_103107</name>
</gene>
<reference evidence="13 14" key="1">
    <citation type="submission" date="2018-05" db="EMBL/GenBank/DDBJ databases">
        <title>Genomic Encyclopedia of Type Strains, Phase IV (KMG-IV): sequencing the most valuable type-strain genomes for metagenomic binning, comparative biology and taxonomic classification.</title>
        <authorList>
            <person name="Goeker M."/>
        </authorList>
    </citation>
    <scope>NUCLEOTIDE SEQUENCE [LARGE SCALE GENOMIC DNA]</scope>
    <source>
        <strain evidence="13 14">DSM 22440</strain>
    </source>
</reference>
<dbReference type="InterPro" id="IPR033479">
    <property type="entry name" value="dCache_1"/>
</dbReference>
<dbReference type="InterPro" id="IPR004089">
    <property type="entry name" value="MCPsignal_dom"/>
</dbReference>
<dbReference type="CDD" id="cd12912">
    <property type="entry name" value="PDC2_MCP_like"/>
    <property type="match status" value="1"/>
</dbReference>
<feature type="transmembrane region" description="Helical" evidence="10">
    <location>
        <begin position="292"/>
        <end position="314"/>
    </location>
</feature>
<dbReference type="Pfam" id="PF00672">
    <property type="entry name" value="HAMP"/>
    <property type="match status" value="1"/>
</dbReference>
<dbReference type="SUPFAM" id="SSF58104">
    <property type="entry name" value="Methyl-accepting chemotaxis protein (MCP) signaling domain"/>
    <property type="match status" value="1"/>
</dbReference>
<dbReference type="InterPro" id="IPR003660">
    <property type="entry name" value="HAMP_dom"/>
</dbReference>
<dbReference type="PROSITE" id="PS50885">
    <property type="entry name" value="HAMP"/>
    <property type="match status" value="1"/>
</dbReference>
<keyword evidence="7 9" id="KW-0807">Transducer</keyword>
<dbReference type="RefSeq" id="WP_110250725.1">
    <property type="nucleotide sequence ID" value="NZ_QJJR01000003.1"/>
</dbReference>
<keyword evidence="5 10" id="KW-1133">Transmembrane helix</keyword>
<feature type="domain" description="HAMP" evidence="12">
    <location>
        <begin position="312"/>
        <end position="367"/>
    </location>
</feature>
<name>A0A2V3WCP7_9BACI</name>
<sequence>MKSIRMKLVLYFSVIMAVALALLGFIIMNGASEAIEQEAEEGLLSLATEGARVTDSRLDSKFIYLEGLTNLPEIQSDTRDIDSAMDIFLDRVEETDYLRIGIADLDGNLYLSDSYGNDGDIVDISERDYYHASLNGERGLMPPSLSVNPADGDRLIMVTSVPIIEAGQITGVLVAVGDADFLSLIVDDIQFGENGYAYMINEEGTVVAHPNRDMIRDFFNPILQSEEDASLDSVAQQFSEILSASSGVGNYNFEGNDLYSGFSDIGDTGWNLIVTADEDEVLASVNNLRTTAILMTIIAVVIAIVLTFFVGTSISKPIQSVSQSAAKIGELDLRQDIDGKLLNSKDEVGQLAHALQNITNNVRQVVFDINDSAGNVSASSEQLTATSQQSASASEEVASTIQDIADGAASQAENTEAGSEKAYRLGQVVEQEHAVVTRLNEAFTDVHAAVEAGIAEIKRLAVISDQTSKATKEVEQGIMKTNESSHRISEASSVIANIAEQTNLLALNAAIEAARAGEAGKGFSVVAEEIRKLAEQSTTSTASIDDIVKDLQANAEQSVKVMAEVSTVLEEQLSSVKLTQEKYHQIEGAMDISNQAVEHLNETGQTIASIKEDIVTTLEGLSAIAEENSAATEEVSAAMQEQTSSMAEISHSSSSLSELAMALKMLVEKFKI</sequence>
<comment type="caution">
    <text evidence="13">The sequence shown here is derived from an EMBL/GenBank/DDBJ whole genome shotgun (WGS) entry which is preliminary data.</text>
</comment>
<evidence type="ECO:0000256" key="8">
    <source>
        <dbReference type="ARBA" id="ARBA00029447"/>
    </source>
</evidence>
<dbReference type="PROSITE" id="PS50111">
    <property type="entry name" value="CHEMOTAXIS_TRANSDUC_2"/>
    <property type="match status" value="1"/>
</dbReference>
<dbReference type="CDD" id="cd06225">
    <property type="entry name" value="HAMP"/>
    <property type="match status" value="1"/>
</dbReference>
<evidence type="ECO:0000256" key="9">
    <source>
        <dbReference type="PROSITE-ProRule" id="PRU00284"/>
    </source>
</evidence>
<evidence type="ECO:0000259" key="12">
    <source>
        <dbReference type="PROSITE" id="PS50885"/>
    </source>
</evidence>
<evidence type="ECO:0000256" key="7">
    <source>
        <dbReference type="ARBA" id="ARBA00023224"/>
    </source>
</evidence>
<evidence type="ECO:0000256" key="1">
    <source>
        <dbReference type="ARBA" id="ARBA00004651"/>
    </source>
</evidence>
<comment type="subcellular location">
    <subcellularLocation>
        <location evidence="1">Cell membrane</location>
        <topology evidence="1">Multi-pass membrane protein</topology>
    </subcellularLocation>
</comment>
<dbReference type="Gene3D" id="3.30.450.20">
    <property type="entry name" value="PAS domain"/>
    <property type="match status" value="1"/>
</dbReference>
<evidence type="ECO:0000256" key="4">
    <source>
        <dbReference type="ARBA" id="ARBA00022692"/>
    </source>
</evidence>
<dbReference type="SMART" id="SM00283">
    <property type="entry name" value="MA"/>
    <property type="match status" value="1"/>
</dbReference>
<dbReference type="OrthoDB" id="597657at2"/>
<accession>A0A2V3WCP7</accession>
<dbReference type="EMBL" id="QJJR01000003">
    <property type="protein sequence ID" value="PXW92092.1"/>
    <property type="molecule type" value="Genomic_DNA"/>
</dbReference>
<organism evidence="13 14">
    <name type="scientific">Streptohalobacillus salinus</name>
    <dbReference type="NCBI Taxonomy" id="621096"/>
    <lineage>
        <taxon>Bacteria</taxon>
        <taxon>Bacillati</taxon>
        <taxon>Bacillota</taxon>
        <taxon>Bacilli</taxon>
        <taxon>Bacillales</taxon>
        <taxon>Bacillaceae</taxon>
        <taxon>Streptohalobacillus</taxon>
    </lineage>
</organism>
<dbReference type="Gene3D" id="1.10.287.950">
    <property type="entry name" value="Methyl-accepting chemotaxis protein"/>
    <property type="match status" value="1"/>
</dbReference>
<keyword evidence="2" id="KW-1003">Cell membrane</keyword>
<protein>
    <submittedName>
        <fullName evidence="13">Methyl-accepting chemotaxis sensory transducer with Cache sensor</fullName>
    </submittedName>
</protein>
<evidence type="ECO:0000256" key="10">
    <source>
        <dbReference type="SAM" id="Phobius"/>
    </source>
</evidence>
<evidence type="ECO:0000256" key="5">
    <source>
        <dbReference type="ARBA" id="ARBA00022989"/>
    </source>
</evidence>
<keyword evidence="14" id="KW-1185">Reference proteome</keyword>
<keyword evidence="6 10" id="KW-0472">Membrane</keyword>
<dbReference type="Proteomes" id="UP000247922">
    <property type="component" value="Unassembled WGS sequence"/>
</dbReference>
<comment type="similarity">
    <text evidence="8">Belongs to the methyl-accepting chemotaxis (MCP) protein family.</text>
</comment>
<dbReference type="PANTHER" id="PTHR32089">
    <property type="entry name" value="METHYL-ACCEPTING CHEMOTAXIS PROTEIN MCPB"/>
    <property type="match status" value="1"/>
</dbReference>
<dbReference type="GO" id="GO:0005886">
    <property type="term" value="C:plasma membrane"/>
    <property type="evidence" value="ECO:0007669"/>
    <property type="project" value="UniProtKB-SubCell"/>
</dbReference>
<dbReference type="GO" id="GO:0007165">
    <property type="term" value="P:signal transduction"/>
    <property type="evidence" value="ECO:0007669"/>
    <property type="project" value="UniProtKB-KW"/>
</dbReference>
<dbReference type="Pfam" id="PF00015">
    <property type="entry name" value="MCPsignal"/>
    <property type="match status" value="1"/>
</dbReference>
<evidence type="ECO:0000256" key="2">
    <source>
        <dbReference type="ARBA" id="ARBA00022475"/>
    </source>
</evidence>
<evidence type="ECO:0000313" key="13">
    <source>
        <dbReference type="EMBL" id="PXW92092.1"/>
    </source>
</evidence>
<dbReference type="AlphaFoldDB" id="A0A2V3WCP7"/>
<evidence type="ECO:0000313" key="14">
    <source>
        <dbReference type="Proteomes" id="UP000247922"/>
    </source>
</evidence>
<dbReference type="SMART" id="SM00304">
    <property type="entry name" value="HAMP"/>
    <property type="match status" value="1"/>
</dbReference>
<dbReference type="PANTHER" id="PTHR32089:SF112">
    <property type="entry name" value="LYSOZYME-LIKE PROTEIN-RELATED"/>
    <property type="match status" value="1"/>
</dbReference>
<feature type="domain" description="Methyl-accepting transducer" evidence="11">
    <location>
        <begin position="386"/>
        <end position="622"/>
    </location>
</feature>
<proteinExistence type="inferred from homology"/>
<evidence type="ECO:0000259" key="11">
    <source>
        <dbReference type="PROSITE" id="PS50111"/>
    </source>
</evidence>
<evidence type="ECO:0000256" key="6">
    <source>
        <dbReference type="ARBA" id="ARBA00023136"/>
    </source>
</evidence>
<keyword evidence="4 10" id="KW-0812">Transmembrane</keyword>
<evidence type="ECO:0000256" key="3">
    <source>
        <dbReference type="ARBA" id="ARBA00022500"/>
    </source>
</evidence>
<dbReference type="GO" id="GO:0006935">
    <property type="term" value="P:chemotaxis"/>
    <property type="evidence" value="ECO:0007669"/>
    <property type="project" value="UniProtKB-KW"/>
</dbReference>
<dbReference type="Pfam" id="PF02743">
    <property type="entry name" value="dCache_1"/>
    <property type="match status" value="1"/>
</dbReference>